<evidence type="ECO:0000313" key="4">
    <source>
        <dbReference type="Ensembl" id="ENSACCP00020016922.1"/>
    </source>
</evidence>
<dbReference type="InterPro" id="IPR043365">
    <property type="entry name" value="NWD1"/>
</dbReference>
<dbReference type="Ensembl" id="ENSACCT00020017656.1">
    <property type="protein sequence ID" value="ENSACCP00020016922.1"/>
    <property type="gene ID" value="ENSACCG00020011593.1"/>
</dbReference>
<dbReference type="SUPFAM" id="SSF52540">
    <property type="entry name" value="P-loop containing nucleoside triphosphate hydrolases"/>
    <property type="match status" value="1"/>
</dbReference>
<dbReference type="PANTHER" id="PTHR45013">
    <property type="entry name" value="NACHT DOMAIN- AND WD REPEAT-CONTAINING PROTEIN 1"/>
    <property type="match status" value="1"/>
</dbReference>
<keyword evidence="5" id="KW-1185">Reference proteome</keyword>
<accession>A0A663EX63</accession>
<feature type="domain" description="NWD1/2-like winged helix-turn-helix" evidence="3">
    <location>
        <begin position="402"/>
        <end position="452"/>
    </location>
</feature>
<dbReference type="Gene3D" id="3.40.50.300">
    <property type="entry name" value="P-loop containing nucleotide triphosphate hydrolases"/>
    <property type="match status" value="1"/>
</dbReference>
<sequence length="494" mass="55457">MAFPVFCSETECSHLPPFFFLVAIEWEIEQGLLNSQESNPGAFIFLREGEDSNRQIGQATNSELLEEEDNLDSEAKQLLSNLKAKIASHYPEHLKVHTLAYSKDSGNPRCKERNKYLKQLCEQFTAVTNHQISKEPGRLLQELGHHTALCLKNCRFFCGRQNLSDSIFHRIRQNNDKTHTTLILCGLPGCGKTAVMCKLSERVQAVLGQDSVVVIRLLGTSQLSSAIYSLLRDFCLQVCLAFDLPPPPSQTKQACSDLVLFLSKLLLTVSHCGTQTLMVFLDSVERLLPNDGAHTFYWLPTDCPPKVHIIISISTAEPDTLKALQHTVPEEGEEMLEKLLASDTRWLSPGQWACFHQSFPSGGQALLFKLAFHEARKWISYTSPSELVIASTAQDAMYRLSKRLEKSHGTVLVAHVLGYIASSRNGLSDTELKDILSLDNEFLSEIHHCHVPSSKTILRLPPLCRARLRSDMGECLAEWKADGFTLLCFAHRYF</sequence>
<dbReference type="InterPro" id="IPR057588">
    <property type="entry name" value="NWD1/2-like_WH"/>
</dbReference>
<dbReference type="InterPro" id="IPR027417">
    <property type="entry name" value="P-loop_NTPase"/>
</dbReference>
<evidence type="ECO:0000256" key="1">
    <source>
        <dbReference type="ARBA" id="ARBA00022574"/>
    </source>
</evidence>
<dbReference type="InParanoid" id="A0A663EX63"/>
<evidence type="ECO:0000313" key="5">
    <source>
        <dbReference type="Proteomes" id="UP000472275"/>
    </source>
</evidence>
<evidence type="ECO:0000256" key="2">
    <source>
        <dbReference type="ARBA" id="ARBA00022737"/>
    </source>
</evidence>
<keyword evidence="2" id="KW-0677">Repeat</keyword>
<evidence type="ECO:0000259" key="3">
    <source>
        <dbReference type="Pfam" id="PF25469"/>
    </source>
</evidence>
<dbReference type="PANTHER" id="PTHR45013:SF1">
    <property type="entry name" value="NACHT DOMAIN- AND WD REPEAT-CONTAINING PROTEIN 1"/>
    <property type="match status" value="1"/>
</dbReference>
<organism evidence="4 5">
    <name type="scientific">Aquila chrysaetos chrysaetos</name>
    <dbReference type="NCBI Taxonomy" id="223781"/>
    <lineage>
        <taxon>Eukaryota</taxon>
        <taxon>Metazoa</taxon>
        <taxon>Chordata</taxon>
        <taxon>Craniata</taxon>
        <taxon>Vertebrata</taxon>
        <taxon>Euteleostomi</taxon>
        <taxon>Archelosauria</taxon>
        <taxon>Archosauria</taxon>
        <taxon>Dinosauria</taxon>
        <taxon>Saurischia</taxon>
        <taxon>Theropoda</taxon>
        <taxon>Coelurosauria</taxon>
        <taxon>Aves</taxon>
        <taxon>Neognathae</taxon>
        <taxon>Neoaves</taxon>
        <taxon>Telluraves</taxon>
        <taxon>Accipitrimorphae</taxon>
        <taxon>Accipitriformes</taxon>
        <taxon>Accipitridae</taxon>
        <taxon>Accipitrinae</taxon>
        <taxon>Aquila</taxon>
    </lineage>
</organism>
<dbReference type="AlphaFoldDB" id="A0A663EX63"/>
<dbReference type="Pfam" id="PF25469">
    <property type="entry name" value="WHD_NWD1"/>
    <property type="match status" value="1"/>
</dbReference>
<reference evidence="4" key="2">
    <citation type="submission" date="2025-09" db="UniProtKB">
        <authorList>
            <consortium name="Ensembl"/>
        </authorList>
    </citation>
    <scope>IDENTIFICATION</scope>
</reference>
<reference evidence="4" key="1">
    <citation type="submission" date="2025-08" db="UniProtKB">
        <authorList>
            <consortium name="Ensembl"/>
        </authorList>
    </citation>
    <scope>IDENTIFICATION</scope>
</reference>
<protein>
    <recommendedName>
        <fullName evidence="3">NWD1/2-like winged helix-turn-helix domain-containing protein</fullName>
    </recommendedName>
</protein>
<keyword evidence="1" id="KW-0853">WD repeat</keyword>
<name>A0A663EX63_AQUCH</name>
<dbReference type="Proteomes" id="UP000472275">
    <property type="component" value="Chromosome 12"/>
</dbReference>
<dbReference type="GeneTree" id="ENSGT00940000161635"/>
<proteinExistence type="predicted"/>